<dbReference type="EMBL" id="JAANBB010000151">
    <property type="protein sequence ID" value="KAF7548354.1"/>
    <property type="molecule type" value="Genomic_DNA"/>
</dbReference>
<proteinExistence type="predicted"/>
<keyword evidence="3" id="KW-1185">Reference proteome</keyword>
<feature type="region of interest" description="Disordered" evidence="1">
    <location>
        <begin position="1"/>
        <end position="91"/>
    </location>
</feature>
<protein>
    <submittedName>
        <fullName evidence="2">Uncharacterized protein</fullName>
    </submittedName>
</protein>
<sequence>MHELSRVATVRGSKSSIASEPTKQRRFLDHRLRLQQPVYGLSPAAAEKPPDGSSSSSSSGEPGSPASGANAGSAHPASPSRPRDQRIVSGPPCHLVPVSPYPLHQNAYAPINQTKQLVFLASINLYSIRYCILWLLANQDAPINQNAVWYPYHHSPWRDC</sequence>
<dbReference type="Proteomes" id="UP000722485">
    <property type="component" value="Unassembled WGS sequence"/>
</dbReference>
<organism evidence="2 3">
    <name type="scientific">Cylindrodendrum hubeiense</name>
    <dbReference type="NCBI Taxonomy" id="595255"/>
    <lineage>
        <taxon>Eukaryota</taxon>
        <taxon>Fungi</taxon>
        <taxon>Dikarya</taxon>
        <taxon>Ascomycota</taxon>
        <taxon>Pezizomycotina</taxon>
        <taxon>Sordariomycetes</taxon>
        <taxon>Hypocreomycetidae</taxon>
        <taxon>Hypocreales</taxon>
        <taxon>Nectriaceae</taxon>
        <taxon>Cylindrodendrum</taxon>
    </lineage>
</organism>
<feature type="compositionally biased region" description="Polar residues" evidence="1">
    <location>
        <begin position="12"/>
        <end position="21"/>
    </location>
</feature>
<feature type="compositionally biased region" description="Basic and acidic residues" evidence="1">
    <location>
        <begin position="22"/>
        <end position="32"/>
    </location>
</feature>
<evidence type="ECO:0000313" key="3">
    <source>
        <dbReference type="Proteomes" id="UP000722485"/>
    </source>
</evidence>
<evidence type="ECO:0000313" key="2">
    <source>
        <dbReference type="EMBL" id="KAF7548354.1"/>
    </source>
</evidence>
<name>A0A9P5HDU3_9HYPO</name>
<gene>
    <name evidence="2" type="ORF">G7Z17_g7118</name>
</gene>
<feature type="compositionally biased region" description="Low complexity" evidence="1">
    <location>
        <begin position="51"/>
        <end position="80"/>
    </location>
</feature>
<accession>A0A9P5HDU3</accession>
<reference evidence="2" key="1">
    <citation type="submission" date="2020-03" db="EMBL/GenBank/DDBJ databases">
        <title>Draft Genome Sequence of Cylindrodendrum hubeiense.</title>
        <authorList>
            <person name="Buettner E."/>
            <person name="Kellner H."/>
        </authorList>
    </citation>
    <scope>NUCLEOTIDE SEQUENCE</scope>
    <source>
        <strain evidence="2">IHI 201604</strain>
    </source>
</reference>
<evidence type="ECO:0000256" key="1">
    <source>
        <dbReference type="SAM" id="MobiDB-lite"/>
    </source>
</evidence>
<dbReference type="AlphaFoldDB" id="A0A9P5HDU3"/>
<comment type="caution">
    <text evidence="2">The sequence shown here is derived from an EMBL/GenBank/DDBJ whole genome shotgun (WGS) entry which is preliminary data.</text>
</comment>